<feature type="transmembrane region" description="Helical" evidence="2">
    <location>
        <begin position="303"/>
        <end position="325"/>
    </location>
</feature>
<dbReference type="Proteomes" id="UP001501612">
    <property type="component" value="Unassembled WGS sequence"/>
</dbReference>
<feature type="transmembrane region" description="Helical" evidence="2">
    <location>
        <begin position="448"/>
        <end position="469"/>
    </location>
</feature>
<evidence type="ECO:0000313" key="3">
    <source>
        <dbReference type="EMBL" id="GAA1925241.1"/>
    </source>
</evidence>
<dbReference type="PANTHER" id="PTHR38454:SF1">
    <property type="entry name" value="INTEGRAL MEMBRANE PROTEIN"/>
    <property type="match status" value="1"/>
</dbReference>
<keyword evidence="4" id="KW-1185">Reference proteome</keyword>
<keyword evidence="2" id="KW-0472">Membrane</keyword>
<dbReference type="PANTHER" id="PTHR38454">
    <property type="entry name" value="INTEGRAL MEMBRANE PROTEIN-RELATED"/>
    <property type="match status" value="1"/>
</dbReference>
<dbReference type="InterPro" id="IPR018580">
    <property type="entry name" value="Uncharacterised_YfhO"/>
</dbReference>
<sequence>MTAPTRADAPAPEVVREGVDSGGSRAGRWLWPLLVVLATAAFATIPAVLEPEFYLRGDSAAQFAPTWWYLGTLLRRGEFLPLFDPGSFAGGNYAAETLFGVYNPVNWLIWLVVSGADDLRVSVTAVKVVLMALLALGTYVLAREYGAARWASAAVAVALPFSGFTLFWDAGSWTNGLVAFTWTPWMWWALRRTLHGRLNPFWGFLVAAMAVLQGNPYGTLAVVVVGVGLVLEGLVLRRWRGLAVLAVVGACVAALLPLVYLPLVETVSLAARAEGALVMNNGRLRPTLADLLLAGSPTHVPPIAAITGPMAVPATYWAWFVVPLLPWLRLDALRERLGGLTAVGVAGLVWFAMTVGPSKLWLFRWPLRLSEYLFLCLSLVLAVVLSRGLARDRVLLRGAASAGLVLLSGWLALSEDPELLRRVGLGTVAVLALALVALAVHRLAPARLGAALLAGVLVLGTGATTALQVRVFGENASSRVWHVPTDVAGLQARFADWGPGTVVQIADLRGVQERGSDERLRAQWSDYLAGSMFHVAGVDAVNNYTGMGLETFTSSLCMNYDGLARACGYERLWQPVGEDGATLADQLKLSTVVTQPQIARGRTTDAGWTRDRSVDSRAVVLRRDDPLPWPDSRLAQAPGDVAVVAARSDGPRRDEVELRAPEGGTLVFATLGWPGYEASLDGRPVPVGRNEVGLLEVDLPPGSEGTLEVAFTPPGQRVGLLLAGLGTLLAAATGALVAVLSRRQRRRAEVSDRADASG</sequence>
<organism evidence="3 4">
    <name type="scientific">Nocardioides lentus</name>
    <dbReference type="NCBI Taxonomy" id="338077"/>
    <lineage>
        <taxon>Bacteria</taxon>
        <taxon>Bacillati</taxon>
        <taxon>Actinomycetota</taxon>
        <taxon>Actinomycetes</taxon>
        <taxon>Propionibacteriales</taxon>
        <taxon>Nocardioidaceae</taxon>
        <taxon>Nocardioides</taxon>
    </lineage>
</organism>
<dbReference type="RefSeq" id="WP_344008255.1">
    <property type="nucleotide sequence ID" value="NZ_BAAAMY010000007.1"/>
</dbReference>
<protein>
    <recommendedName>
        <fullName evidence="5">YfhO family protein</fullName>
    </recommendedName>
</protein>
<feature type="transmembrane region" description="Helical" evidence="2">
    <location>
        <begin position="29"/>
        <end position="49"/>
    </location>
</feature>
<feature type="transmembrane region" description="Helical" evidence="2">
    <location>
        <begin position="148"/>
        <end position="168"/>
    </location>
</feature>
<feature type="transmembrane region" description="Helical" evidence="2">
    <location>
        <begin position="202"/>
        <end position="230"/>
    </location>
</feature>
<feature type="transmembrane region" description="Helical" evidence="2">
    <location>
        <begin position="718"/>
        <end position="740"/>
    </location>
</feature>
<accession>A0ABN2PMQ5</accession>
<dbReference type="EMBL" id="BAAAMY010000007">
    <property type="protein sequence ID" value="GAA1925241.1"/>
    <property type="molecule type" value="Genomic_DNA"/>
</dbReference>
<feature type="transmembrane region" description="Helical" evidence="2">
    <location>
        <begin position="369"/>
        <end position="387"/>
    </location>
</feature>
<reference evidence="3 4" key="1">
    <citation type="journal article" date="2019" name="Int. J. Syst. Evol. Microbiol.">
        <title>The Global Catalogue of Microorganisms (GCM) 10K type strain sequencing project: providing services to taxonomists for standard genome sequencing and annotation.</title>
        <authorList>
            <consortium name="The Broad Institute Genomics Platform"/>
            <consortium name="The Broad Institute Genome Sequencing Center for Infectious Disease"/>
            <person name="Wu L."/>
            <person name="Ma J."/>
        </authorList>
    </citation>
    <scope>NUCLEOTIDE SEQUENCE [LARGE SCALE GENOMIC DNA]</scope>
    <source>
        <strain evidence="3 4">JCM 14046</strain>
    </source>
</reference>
<comment type="caution">
    <text evidence="3">The sequence shown here is derived from an EMBL/GenBank/DDBJ whole genome shotgun (WGS) entry which is preliminary data.</text>
</comment>
<name>A0ABN2PMQ5_9ACTN</name>
<evidence type="ECO:0000256" key="2">
    <source>
        <dbReference type="SAM" id="Phobius"/>
    </source>
</evidence>
<feature type="transmembrane region" description="Helical" evidence="2">
    <location>
        <begin position="337"/>
        <end position="357"/>
    </location>
</feature>
<feature type="transmembrane region" description="Helical" evidence="2">
    <location>
        <begin position="419"/>
        <end position="441"/>
    </location>
</feature>
<keyword evidence="2" id="KW-0812">Transmembrane</keyword>
<feature type="region of interest" description="Disordered" evidence="1">
    <location>
        <begin position="1"/>
        <end position="23"/>
    </location>
</feature>
<evidence type="ECO:0000256" key="1">
    <source>
        <dbReference type="SAM" id="MobiDB-lite"/>
    </source>
</evidence>
<feature type="transmembrane region" description="Helical" evidence="2">
    <location>
        <begin position="124"/>
        <end position="142"/>
    </location>
</feature>
<keyword evidence="2" id="KW-1133">Transmembrane helix</keyword>
<feature type="transmembrane region" description="Helical" evidence="2">
    <location>
        <begin position="242"/>
        <end position="263"/>
    </location>
</feature>
<evidence type="ECO:0008006" key="5">
    <source>
        <dbReference type="Google" id="ProtNLM"/>
    </source>
</evidence>
<feature type="transmembrane region" description="Helical" evidence="2">
    <location>
        <begin position="394"/>
        <end position="413"/>
    </location>
</feature>
<evidence type="ECO:0000313" key="4">
    <source>
        <dbReference type="Proteomes" id="UP001501612"/>
    </source>
</evidence>
<proteinExistence type="predicted"/>
<gene>
    <name evidence="3" type="ORF">GCM10009737_28720</name>
</gene>